<feature type="compositionally biased region" description="Low complexity" evidence="1">
    <location>
        <begin position="151"/>
        <end position="161"/>
    </location>
</feature>
<reference evidence="2 3" key="2">
    <citation type="journal article" date="2012" name="Eukaryot. Cell">
        <title>Genome update of Botrytis cinerea strains B05.10 and T4.</title>
        <authorList>
            <person name="Staats M."/>
            <person name="van Kan J.A."/>
        </authorList>
    </citation>
    <scope>NUCLEOTIDE SEQUENCE [LARGE SCALE GENOMIC DNA]</scope>
    <source>
        <strain evidence="2 3">B05.10</strain>
    </source>
</reference>
<feature type="compositionally biased region" description="Basic and acidic residues" evidence="1">
    <location>
        <begin position="162"/>
        <end position="171"/>
    </location>
</feature>
<evidence type="ECO:0000256" key="1">
    <source>
        <dbReference type="SAM" id="MobiDB-lite"/>
    </source>
</evidence>
<dbReference type="GeneID" id="5431267"/>
<keyword evidence="3" id="KW-1185">Reference proteome</keyword>
<accession>A0A384K775</accession>
<dbReference type="Proteomes" id="UP000001798">
    <property type="component" value="Chromosome 16"/>
</dbReference>
<feature type="region of interest" description="Disordered" evidence="1">
    <location>
        <begin position="146"/>
        <end position="174"/>
    </location>
</feature>
<evidence type="ECO:0000313" key="3">
    <source>
        <dbReference type="Proteomes" id="UP000001798"/>
    </source>
</evidence>
<dbReference type="EMBL" id="CP009820">
    <property type="protein sequence ID" value="ATZ58622.1"/>
    <property type="molecule type" value="Genomic_DNA"/>
</dbReference>
<proteinExistence type="predicted"/>
<name>A0A384K775_BOTFB</name>
<dbReference type="VEuPathDB" id="FungiDB:Bcin16g03470"/>
<sequence length="312" mass="35523">MAANASAHSDLVTLHANLHALLIKFSLSLHLTSPSLKSSHNPTQQFATTPNRLSTHRLPPSIYTYKNNPNDPLEVLYTLSPPAFHYLPRSTLLPPQILRKGFIETAENNPPLLSGTRMQIMVIPRGVRKIIVHFLVYDPVRKETKKDAQISPLSSISSSTSSRDDGKEIPHKLRKKASKILNPQPKRRDYPTKRRSTSRFASANANANVNINVDVDGRAGCNVSVNPSQNLDGMEIEVVKKKQVSEMDVERKEDREGEYVVMRRVVKLPRKVWCGRNVSSFCFSSFRFFLRSSVFERRIDEYWGLRLEREEC</sequence>
<reference evidence="2 3" key="3">
    <citation type="journal article" date="2017" name="Mol. Plant Pathol.">
        <title>A gapless genome sequence of the fungus Botrytis cinerea.</title>
        <authorList>
            <person name="Van Kan J.A."/>
            <person name="Stassen J.H."/>
            <person name="Mosbach A."/>
            <person name="Van Der Lee T.A."/>
            <person name="Faino L."/>
            <person name="Farmer A.D."/>
            <person name="Papasotiriou D.G."/>
            <person name="Zhou S."/>
            <person name="Seidl M.F."/>
            <person name="Cottam E."/>
            <person name="Edel D."/>
            <person name="Hahn M."/>
            <person name="Schwartz D.C."/>
            <person name="Dietrich R.A."/>
            <person name="Widdison S."/>
            <person name="Scalliet G."/>
        </authorList>
    </citation>
    <scope>NUCLEOTIDE SEQUENCE [LARGE SCALE GENOMIC DNA]</scope>
    <source>
        <strain evidence="2 3">B05.10</strain>
    </source>
</reference>
<reference evidence="2 3" key="1">
    <citation type="journal article" date="2011" name="PLoS Genet.">
        <title>Genomic analysis of the necrotrophic fungal pathogens Sclerotinia sclerotiorum and Botrytis cinerea.</title>
        <authorList>
            <person name="Amselem J."/>
            <person name="Cuomo C.A."/>
            <person name="van Kan J.A."/>
            <person name="Viaud M."/>
            <person name="Benito E.P."/>
            <person name="Couloux A."/>
            <person name="Coutinho P.M."/>
            <person name="de Vries R.P."/>
            <person name="Dyer P.S."/>
            <person name="Fillinger S."/>
            <person name="Fournier E."/>
            <person name="Gout L."/>
            <person name="Hahn M."/>
            <person name="Kohn L."/>
            <person name="Lapalu N."/>
            <person name="Plummer K.M."/>
            <person name="Pradier J.M."/>
            <person name="Quevillon E."/>
            <person name="Sharon A."/>
            <person name="Simon A."/>
            <person name="ten Have A."/>
            <person name="Tudzynski B."/>
            <person name="Tudzynski P."/>
            <person name="Wincker P."/>
            <person name="Andrew M."/>
            <person name="Anthouard V."/>
            <person name="Beever R.E."/>
            <person name="Beffa R."/>
            <person name="Benoit I."/>
            <person name="Bouzid O."/>
            <person name="Brault B."/>
            <person name="Chen Z."/>
            <person name="Choquer M."/>
            <person name="Collemare J."/>
            <person name="Cotton P."/>
            <person name="Danchin E.G."/>
            <person name="Da Silva C."/>
            <person name="Gautier A."/>
            <person name="Giraud C."/>
            <person name="Giraud T."/>
            <person name="Gonzalez C."/>
            <person name="Grossetete S."/>
            <person name="Guldener U."/>
            <person name="Henrissat B."/>
            <person name="Howlett B.J."/>
            <person name="Kodira C."/>
            <person name="Kretschmer M."/>
            <person name="Lappartient A."/>
            <person name="Leroch M."/>
            <person name="Levis C."/>
            <person name="Mauceli E."/>
            <person name="Neuveglise C."/>
            <person name="Oeser B."/>
            <person name="Pearson M."/>
            <person name="Poulain J."/>
            <person name="Poussereau N."/>
            <person name="Quesneville H."/>
            <person name="Rascle C."/>
            <person name="Schumacher J."/>
            <person name="Segurens B."/>
            <person name="Sexton A."/>
            <person name="Silva E."/>
            <person name="Sirven C."/>
            <person name="Soanes D.M."/>
            <person name="Talbot N.J."/>
            <person name="Templeton M."/>
            <person name="Yandava C."/>
            <person name="Yarden O."/>
            <person name="Zeng Q."/>
            <person name="Rollins J.A."/>
            <person name="Lebrun M.H."/>
            <person name="Dickman M."/>
        </authorList>
    </citation>
    <scope>NUCLEOTIDE SEQUENCE [LARGE SCALE GENOMIC DNA]</scope>
    <source>
        <strain evidence="2 3">B05.10</strain>
    </source>
</reference>
<gene>
    <name evidence="2" type="ORF">BCIN_16g03470</name>
</gene>
<protein>
    <submittedName>
        <fullName evidence="2">Uncharacterized protein</fullName>
    </submittedName>
</protein>
<dbReference type="AlphaFoldDB" id="A0A384K775"/>
<organism evidence="2 3">
    <name type="scientific">Botryotinia fuckeliana (strain B05.10)</name>
    <name type="common">Noble rot fungus</name>
    <name type="synonym">Botrytis cinerea</name>
    <dbReference type="NCBI Taxonomy" id="332648"/>
    <lineage>
        <taxon>Eukaryota</taxon>
        <taxon>Fungi</taxon>
        <taxon>Dikarya</taxon>
        <taxon>Ascomycota</taxon>
        <taxon>Pezizomycotina</taxon>
        <taxon>Leotiomycetes</taxon>
        <taxon>Helotiales</taxon>
        <taxon>Sclerotiniaceae</taxon>
        <taxon>Botrytis</taxon>
    </lineage>
</organism>
<evidence type="ECO:0000313" key="2">
    <source>
        <dbReference type="EMBL" id="ATZ58622.1"/>
    </source>
</evidence>
<dbReference type="OrthoDB" id="3556934at2759"/>
<dbReference type="RefSeq" id="XP_024553909.1">
    <property type="nucleotide sequence ID" value="XM_024698092.1"/>
</dbReference>